<accession>A0ACB5R582</accession>
<dbReference type="EMBL" id="BPUR01000043">
    <property type="protein sequence ID" value="GJH22551.1"/>
    <property type="molecule type" value="Genomic_DNA"/>
</dbReference>
<evidence type="ECO:0000313" key="2">
    <source>
        <dbReference type="Proteomes" id="UP001055013"/>
    </source>
</evidence>
<comment type="caution">
    <text evidence="1">The sequence shown here is derived from an EMBL/GenBank/DDBJ whole genome shotgun (WGS) entry which is preliminary data.</text>
</comment>
<organism evidence="1 2">
    <name type="scientific">Caballeronia novacaledonica</name>
    <dbReference type="NCBI Taxonomy" id="1544861"/>
    <lineage>
        <taxon>Bacteria</taxon>
        <taxon>Pseudomonadati</taxon>
        <taxon>Pseudomonadota</taxon>
        <taxon>Betaproteobacteria</taxon>
        <taxon>Burkholderiales</taxon>
        <taxon>Burkholderiaceae</taxon>
        <taxon>Caballeronia</taxon>
    </lineage>
</organism>
<name>A0ACB5R582_9BURK</name>
<sequence>MSFLFPDTVSFRGVCRPSRLEADVTDLEVEGEIPPEIRGTFYRTGPDPKFPPHRGDDLYVHGDGMLGMLRIANGRASYKSRYARTPRFLAEERAGRSLFGDYRNPYTDLPEAEGVNRGTANTNLVMHGGRLLALKEDSYMTEVDPDTLETWGPWTAGGIITSPHMSAHPKFDPVNGEMLTFGFQAKGIGTRDLAYYVIDRKGAVVHEVWLETPWAPFMHDFAVTENYVVFPLFPITTVLEKVKAGLPYYWWDPTAPTMLGVLPRRGRASDIRWFKGPPRFGFHFFNAHEKDGRIHIYGCMNDPAMPPAFPVLGTDDLVAGSEAHWGQRMDIANGPPPPLTWLTDWIIDPAGQSATFDEKVLRKDIFMEAPRVDDRVGTREPGIGWALSRDPSRPTLGAEWVIVDYNCVDRYDFQTGTVSTLCVGPEAAPAEPVFIPRSPTSPEGDGWLLMHLIKDSGSGSEFIIVDATELEKGPVARIRVPFHIRPAIHGNWVPAS</sequence>
<proteinExistence type="predicted"/>
<keyword evidence="2" id="KW-1185">Reference proteome</keyword>
<evidence type="ECO:0000313" key="1">
    <source>
        <dbReference type="EMBL" id="GJH22551.1"/>
    </source>
</evidence>
<protein>
    <submittedName>
        <fullName evidence="1">Carotenoid oxygenase family protein</fullName>
    </submittedName>
</protein>
<gene>
    <name evidence="1" type="ORF">CBA19CS22_38435</name>
</gene>
<dbReference type="Proteomes" id="UP001055013">
    <property type="component" value="Unassembled WGS sequence"/>
</dbReference>
<reference evidence="1" key="1">
    <citation type="submission" date="2021-09" db="EMBL/GenBank/DDBJ databases">
        <title>Isolation and characterization of 3-chlorobenzoate degrading bacteria from soils in Shizuoka.</title>
        <authorList>
            <person name="Ifat A."/>
            <person name="Ogawa N."/>
            <person name="Kimbara K."/>
            <person name="Moriuchi R."/>
            <person name="Dohra H."/>
            <person name="Shintani M."/>
        </authorList>
    </citation>
    <scope>NUCLEOTIDE SEQUENCE</scope>
    <source>
        <strain evidence="1">19CS2-2</strain>
    </source>
</reference>